<evidence type="ECO:0000313" key="3">
    <source>
        <dbReference type="Proteomes" id="UP000574369"/>
    </source>
</evidence>
<evidence type="ECO:0008006" key="4">
    <source>
        <dbReference type="Google" id="ProtNLM"/>
    </source>
</evidence>
<reference evidence="2 3" key="1">
    <citation type="submission" date="2020-08" db="EMBL/GenBank/DDBJ databases">
        <title>Genomic Encyclopedia of Type Strains, Phase III (KMG-III): the genomes of soil and plant-associated and newly described type strains.</title>
        <authorList>
            <person name="Whitman W."/>
        </authorList>
    </citation>
    <scope>NUCLEOTIDE SEQUENCE [LARGE SCALE GENOMIC DNA]</scope>
    <source>
        <strain evidence="2 3">CECT 7247</strain>
    </source>
</reference>
<gene>
    <name evidence="2" type="ORF">FHS28_002542</name>
</gene>
<dbReference type="Pfam" id="PF16137">
    <property type="entry name" value="DUF4845"/>
    <property type="match status" value="1"/>
</dbReference>
<evidence type="ECO:0000256" key="1">
    <source>
        <dbReference type="SAM" id="Phobius"/>
    </source>
</evidence>
<dbReference type="EMBL" id="JACHXO010000004">
    <property type="protein sequence ID" value="MBB3195139.1"/>
    <property type="molecule type" value="Genomic_DNA"/>
</dbReference>
<protein>
    <recommendedName>
        <fullName evidence="4">DUF4845 domain-containing protein</fullName>
    </recommendedName>
</protein>
<name>A0ABR6GSP8_9BURK</name>
<keyword evidence="1" id="KW-0472">Membrane</keyword>
<dbReference type="Proteomes" id="UP000574369">
    <property type="component" value="Unassembled WGS sequence"/>
</dbReference>
<dbReference type="RefSeq" id="WP_088450957.1">
    <property type="nucleotide sequence ID" value="NZ_JACHXO010000004.1"/>
</dbReference>
<comment type="caution">
    <text evidence="2">The sequence shown here is derived from an EMBL/GenBank/DDBJ whole genome shotgun (WGS) entry which is preliminary data.</text>
</comment>
<keyword evidence="1" id="KW-1133">Transmembrane helix</keyword>
<dbReference type="InterPro" id="IPR032314">
    <property type="entry name" value="DUF4845"/>
</dbReference>
<keyword evidence="3" id="KW-1185">Reference proteome</keyword>
<organism evidence="2 3">
    <name type="scientific">Roseateles terrae</name>
    <dbReference type="NCBI Taxonomy" id="431060"/>
    <lineage>
        <taxon>Bacteria</taxon>
        <taxon>Pseudomonadati</taxon>
        <taxon>Pseudomonadota</taxon>
        <taxon>Betaproteobacteria</taxon>
        <taxon>Burkholderiales</taxon>
        <taxon>Sphaerotilaceae</taxon>
        <taxon>Roseateles</taxon>
    </lineage>
</organism>
<proteinExistence type="predicted"/>
<accession>A0ABR6GSP8</accession>
<keyword evidence="1" id="KW-0812">Transmembrane</keyword>
<feature type="transmembrane region" description="Helical" evidence="1">
    <location>
        <begin position="29"/>
        <end position="50"/>
    </location>
</feature>
<evidence type="ECO:0000313" key="2">
    <source>
        <dbReference type="EMBL" id="MBB3195139.1"/>
    </source>
</evidence>
<sequence>MTGASNITSTATSATVASRAGTAARRQRGISLFGLLFWGVILAFLAVVGMRVAPTVMEYFTILKTVEKIASSGPGSVADARASFARTQEIEYSIVSITPNDLVITKKEDKVKISFAYDKEVSLGGPVYLLIKYKGETR</sequence>